<proteinExistence type="predicted"/>
<reference evidence="2" key="1">
    <citation type="submission" date="2021-03" db="EMBL/GenBank/DDBJ databases">
        <title>Draft genome sequence of rust myrtle Austropuccinia psidii MF-1, a brazilian biotype.</title>
        <authorList>
            <person name="Quecine M.C."/>
            <person name="Pachon D.M.R."/>
            <person name="Bonatelli M.L."/>
            <person name="Correr F.H."/>
            <person name="Franceschini L.M."/>
            <person name="Leite T.F."/>
            <person name="Margarido G.R.A."/>
            <person name="Almeida C.A."/>
            <person name="Ferrarezi J.A."/>
            <person name="Labate C.A."/>
        </authorList>
    </citation>
    <scope>NUCLEOTIDE SEQUENCE</scope>
    <source>
        <strain evidence="2">MF-1</strain>
    </source>
</reference>
<dbReference type="AlphaFoldDB" id="A0A9Q3IB70"/>
<dbReference type="Proteomes" id="UP000765509">
    <property type="component" value="Unassembled WGS sequence"/>
</dbReference>
<gene>
    <name evidence="2" type="ORF">O181_072134</name>
</gene>
<name>A0A9Q3IB70_9BASI</name>
<keyword evidence="3" id="KW-1185">Reference proteome</keyword>
<organism evidence="2 3">
    <name type="scientific">Austropuccinia psidii MF-1</name>
    <dbReference type="NCBI Taxonomy" id="1389203"/>
    <lineage>
        <taxon>Eukaryota</taxon>
        <taxon>Fungi</taxon>
        <taxon>Dikarya</taxon>
        <taxon>Basidiomycota</taxon>
        <taxon>Pucciniomycotina</taxon>
        <taxon>Pucciniomycetes</taxon>
        <taxon>Pucciniales</taxon>
        <taxon>Sphaerophragmiaceae</taxon>
        <taxon>Austropuccinia</taxon>
    </lineage>
</organism>
<accession>A0A9Q3IB70</accession>
<evidence type="ECO:0000256" key="1">
    <source>
        <dbReference type="SAM" id="MobiDB-lite"/>
    </source>
</evidence>
<dbReference type="EMBL" id="AVOT02037717">
    <property type="protein sequence ID" value="MBW0532419.1"/>
    <property type="molecule type" value="Genomic_DNA"/>
</dbReference>
<feature type="region of interest" description="Disordered" evidence="1">
    <location>
        <begin position="1"/>
        <end position="77"/>
    </location>
</feature>
<protein>
    <submittedName>
        <fullName evidence="2">Uncharacterized protein</fullName>
    </submittedName>
</protein>
<comment type="caution">
    <text evidence="2">The sequence shown here is derived from an EMBL/GenBank/DDBJ whole genome shotgun (WGS) entry which is preliminary data.</text>
</comment>
<evidence type="ECO:0000313" key="2">
    <source>
        <dbReference type="EMBL" id="MBW0532419.1"/>
    </source>
</evidence>
<evidence type="ECO:0000313" key="3">
    <source>
        <dbReference type="Proteomes" id="UP000765509"/>
    </source>
</evidence>
<sequence>MGFKRQEQNQPNPPWQDSPIPHMPRKQTPRQPTPGPNPSQHDEPPIPGPSPSSKPLEDIPTCEPEPEVAPMQSTEEHFACPATPRSVIIINDIAPKNPTASSPHSHDDALQEFTNLRPTLMIP</sequence>